<sequence>MAIKILASKLVSRTIRKKAADNGIRKFSFTGNDDTKDKDGNVLTRFFSSFLKFTSNVLGEAFRIIASGLKFSFTALWSGVVNAFQFLWNFDWNISDEQINNNVIAQYQSMVNNLGSVTGQSMGWLVCGVLPSSLIFVFNEPLGAHLLSRVGLEAFEELSGSIAGLATSTFQSYMTAAFLSIYRDARALIRGTELDYVNNQLDKGLKLVDLRTQLEIRRRPFIFAEKFKKGVDSIENKFVKGFIENFVEEFSETCIEAGYVVAGGLDAFYAQQHQAKDVLLGKEQTIELEFKDDGKIEAKHIV</sequence>
<reference evidence="2 3" key="1">
    <citation type="journal article" date="2015" name="Genome Announc.">
        <title>Draft Genome of the Euendolithic (true boring) Cyanobacterium Mastigocoleus testarum strain BC008.</title>
        <authorList>
            <person name="Guida B.S."/>
            <person name="Garcia-Pichel F."/>
        </authorList>
    </citation>
    <scope>NUCLEOTIDE SEQUENCE [LARGE SCALE GENOMIC DNA]</scope>
    <source>
        <strain evidence="2 3">BC008</strain>
    </source>
</reference>
<protein>
    <submittedName>
        <fullName evidence="2">Uncharacterized protein</fullName>
    </submittedName>
</protein>
<evidence type="ECO:0000313" key="2">
    <source>
        <dbReference type="EMBL" id="KST64792.1"/>
    </source>
</evidence>
<dbReference type="OrthoDB" id="582963at2"/>
<dbReference type="EMBL" id="LMTZ01000129">
    <property type="protein sequence ID" value="KST64082.1"/>
    <property type="molecule type" value="Genomic_DNA"/>
</dbReference>
<dbReference type="RefSeq" id="WP_027844064.1">
    <property type="nucleotide sequence ID" value="NZ_LMTZ01000118.1"/>
</dbReference>
<gene>
    <name evidence="1" type="ORF">BC008_40525</name>
    <name evidence="2" type="ORF">BC008_41500</name>
</gene>
<dbReference type="AlphaFoldDB" id="A0A0V7ZJW0"/>
<accession>A0A0V7ZJW0</accession>
<dbReference type="EMBL" id="LMTZ01000118">
    <property type="protein sequence ID" value="KST64792.1"/>
    <property type="molecule type" value="Genomic_DNA"/>
</dbReference>
<comment type="caution">
    <text evidence="2">The sequence shown here is derived from an EMBL/GenBank/DDBJ whole genome shotgun (WGS) entry which is preliminary data.</text>
</comment>
<name>A0A0V7ZJW0_9CYAN</name>
<evidence type="ECO:0000313" key="3">
    <source>
        <dbReference type="Proteomes" id="UP000053372"/>
    </source>
</evidence>
<organism evidence="2 3">
    <name type="scientific">Mastigocoleus testarum BC008</name>
    <dbReference type="NCBI Taxonomy" id="371196"/>
    <lineage>
        <taxon>Bacteria</taxon>
        <taxon>Bacillati</taxon>
        <taxon>Cyanobacteriota</taxon>
        <taxon>Cyanophyceae</taxon>
        <taxon>Nostocales</taxon>
        <taxon>Hapalosiphonaceae</taxon>
        <taxon>Mastigocoleus</taxon>
    </lineage>
</organism>
<dbReference type="Proteomes" id="UP000053372">
    <property type="component" value="Unassembled WGS sequence"/>
</dbReference>
<keyword evidence="3" id="KW-1185">Reference proteome</keyword>
<proteinExistence type="predicted"/>
<evidence type="ECO:0000313" key="1">
    <source>
        <dbReference type="EMBL" id="KST64082.1"/>
    </source>
</evidence>